<evidence type="ECO:0000313" key="4">
    <source>
        <dbReference type="Proteomes" id="UP000225706"/>
    </source>
</evidence>
<gene>
    <name evidence="3" type="ORF">AWC38_SpisGene25675</name>
</gene>
<dbReference type="STRING" id="50429.A0A2B4Q146"/>
<proteinExistence type="predicted"/>
<dbReference type="AlphaFoldDB" id="A0A2B4Q146"/>
<dbReference type="CDD" id="cd22359">
    <property type="entry name" value="SfsA-like_bacterial"/>
    <property type="match status" value="1"/>
</dbReference>
<dbReference type="Pfam" id="PF17746">
    <property type="entry name" value="SfsA_N"/>
    <property type="match status" value="1"/>
</dbReference>
<evidence type="ECO:0000259" key="2">
    <source>
        <dbReference type="Pfam" id="PF17746"/>
    </source>
</evidence>
<evidence type="ECO:0008006" key="5">
    <source>
        <dbReference type="Google" id="ProtNLM"/>
    </source>
</evidence>
<dbReference type="InterPro" id="IPR005224">
    <property type="entry name" value="SfsA"/>
</dbReference>
<evidence type="ECO:0000313" key="3">
    <source>
        <dbReference type="EMBL" id="PFW98292.1"/>
    </source>
</evidence>
<evidence type="ECO:0000259" key="1">
    <source>
        <dbReference type="Pfam" id="PF03749"/>
    </source>
</evidence>
<comment type="caution">
    <text evidence="3">The sequence shown here is derived from an EMBL/GenBank/DDBJ whole genome shotgun (WGS) entry which is preliminary data.</text>
</comment>
<protein>
    <recommendedName>
        <fullName evidence="5">DNA/RNA nuclease SfsA</fullName>
    </recommendedName>
</protein>
<dbReference type="PANTHER" id="PTHR30545:SF2">
    <property type="entry name" value="SUGAR FERMENTATION STIMULATION PROTEIN A"/>
    <property type="match status" value="1"/>
</dbReference>
<feature type="non-terminal residue" evidence="3">
    <location>
        <position position="156"/>
    </location>
</feature>
<name>A0A2B4Q146_STYPI</name>
<dbReference type="Gene3D" id="2.40.50.580">
    <property type="match status" value="1"/>
</dbReference>
<dbReference type="Pfam" id="PF03749">
    <property type="entry name" value="SfsA"/>
    <property type="match status" value="1"/>
</dbReference>
<dbReference type="InterPro" id="IPR040452">
    <property type="entry name" value="SfsA_C"/>
</dbReference>
<feature type="domain" description="Sugar fermentation stimulation protein C-terminal" evidence="1">
    <location>
        <begin position="91"/>
        <end position="151"/>
    </location>
</feature>
<feature type="domain" description="SfsA N-terminal OB" evidence="2">
    <location>
        <begin position="19"/>
        <end position="86"/>
    </location>
</feature>
<dbReference type="InterPro" id="IPR041465">
    <property type="entry name" value="SfsA_N"/>
</dbReference>
<reference evidence="4" key="1">
    <citation type="journal article" date="2017" name="bioRxiv">
        <title>Comparative analysis of the genomes of Stylophora pistillata and Acropora digitifera provides evidence for extensive differences between species of corals.</title>
        <authorList>
            <person name="Voolstra C.R."/>
            <person name="Li Y."/>
            <person name="Liew Y.J."/>
            <person name="Baumgarten S."/>
            <person name="Zoccola D."/>
            <person name="Flot J.-F."/>
            <person name="Tambutte S."/>
            <person name="Allemand D."/>
            <person name="Aranda M."/>
        </authorList>
    </citation>
    <scope>NUCLEOTIDE SEQUENCE [LARGE SCALE GENOMIC DNA]</scope>
</reference>
<sequence length="156" mass="17370">MPHISAMQFSNPLLPGVLIKRYKRFLADIRLDDGCEVTAHCANSGAMLGIKEPGLKVWVSKAPPESKGKLGYRWELVVEKDGTLVGANTSHPNKLLEEAWYAGKLGDLNQYTDLKREVKYGKNSRVDILLTHKDNALPPCYVEVKNVHLCRTKGLA</sequence>
<accession>A0A2B4Q146</accession>
<dbReference type="OrthoDB" id="199134at2759"/>
<dbReference type="GO" id="GO:0003677">
    <property type="term" value="F:DNA binding"/>
    <property type="evidence" value="ECO:0007669"/>
    <property type="project" value="InterPro"/>
</dbReference>
<keyword evidence="4" id="KW-1185">Reference proteome</keyword>
<organism evidence="3 4">
    <name type="scientific">Stylophora pistillata</name>
    <name type="common">Smooth cauliflower coral</name>
    <dbReference type="NCBI Taxonomy" id="50429"/>
    <lineage>
        <taxon>Eukaryota</taxon>
        <taxon>Metazoa</taxon>
        <taxon>Cnidaria</taxon>
        <taxon>Anthozoa</taxon>
        <taxon>Hexacorallia</taxon>
        <taxon>Scleractinia</taxon>
        <taxon>Astrocoeniina</taxon>
        <taxon>Pocilloporidae</taxon>
        <taxon>Stylophora</taxon>
    </lineage>
</organism>
<dbReference type="PANTHER" id="PTHR30545">
    <property type="entry name" value="SUGAR FERMENTATION STIMULATION PROTEIN A"/>
    <property type="match status" value="1"/>
</dbReference>
<dbReference type="Gene3D" id="3.40.1350.60">
    <property type="match status" value="1"/>
</dbReference>
<dbReference type="EMBL" id="LSMT01005098">
    <property type="protein sequence ID" value="PFW98292.1"/>
    <property type="molecule type" value="Genomic_DNA"/>
</dbReference>
<dbReference type="Proteomes" id="UP000225706">
    <property type="component" value="Unassembled WGS sequence"/>
</dbReference>